<dbReference type="Gene3D" id="2.40.50.140">
    <property type="entry name" value="Nucleic acid-binding proteins"/>
    <property type="match status" value="1"/>
</dbReference>
<evidence type="ECO:0000256" key="4">
    <source>
        <dbReference type="ARBA" id="ARBA00022763"/>
    </source>
</evidence>
<comment type="caution">
    <text evidence="10">The sequence shown here is derived from an EMBL/GenBank/DDBJ whole genome shotgun (WGS) entry which is preliminary data.</text>
</comment>
<keyword evidence="6 8" id="KW-0234">DNA repair</keyword>
<evidence type="ECO:0000256" key="7">
    <source>
        <dbReference type="ARBA" id="ARBA00033409"/>
    </source>
</evidence>
<accession>A0A9E4K0V6</accession>
<dbReference type="InterPro" id="IPR012340">
    <property type="entry name" value="NA-bd_OB-fold"/>
</dbReference>
<dbReference type="AlphaFoldDB" id="A0A9E4K0V6"/>
<dbReference type="InterPro" id="IPR022572">
    <property type="entry name" value="DNA_rep/recomb_RecO_N"/>
</dbReference>
<evidence type="ECO:0000313" key="11">
    <source>
        <dbReference type="Proteomes" id="UP000886687"/>
    </source>
</evidence>
<dbReference type="Gene3D" id="1.20.1440.120">
    <property type="entry name" value="Recombination protein O, C-terminal domain"/>
    <property type="match status" value="1"/>
</dbReference>
<evidence type="ECO:0000256" key="6">
    <source>
        <dbReference type="ARBA" id="ARBA00023204"/>
    </source>
</evidence>
<keyword evidence="4 8" id="KW-0227">DNA damage</keyword>
<dbReference type="GO" id="GO:0006302">
    <property type="term" value="P:double-strand break repair"/>
    <property type="evidence" value="ECO:0007669"/>
    <property type="project" value="TreeGrafter"/>
</dbReference>
<gene>
    <name evidence="8 10" type="primary">recO</name>
    <name evidence="10" type="ORF">JAZ04_00375</name>
</gene>
<dbReference type="GO" id="GO:0006310">
    <property type="term" value="P:DNA recombination"/>
    <property type="evidence" value="ECO:0007669"/>
    <property type="project" value="UniProtKB-UniRule"/>
</dbReference>
<sequence length="236" mass="26180">MSRINFIPAYVLHRRDYQNSSLLVELFTPNEGRLPAIAKGAKSGRSSKAILLQPFLPLRVSLSGRGEIKSLLEAEQNGQPFKLAGERLYCGFYLNELIVRLIERGDPFPSLFVHYCQNLAQLASDEPVSQILRQFELQLLTELGYGLLLDHTADSGEPIREELLYNYLIEVGPVVSSSDSSGMKIHGSTLIGLHHGKSLSKQSANEAKQLMRFVLSHYLGDKPLKSRELFAGPTGG</sequence>
<name>A0A9E4K0V6_9GAMM</name>
<dbReference type="PANTHER" id="PTHR33991:SF1">
    <property type="entry name" value="DNA REPAIR PROTEIN RECO"/>
    <property type="match status" value="1"/>
</dbReference>
<organism evidence="10 11">
    <name type="scientific">Candidatus Thiodiazotropha lotti</name>
    <dbReference type="NCBI Taxonomy" id="2792787"/>
    <lineage>
        <taxon>Bacteria</taxon>
        <taxon>Pseudomonadati</taxon>
        <taxon>Pseudomonadota</taxon>
        <taxon>Gammaproteobacteria</taxon>
        <taxon>Chromatiales</taxon>
        <taxon>Sedimenticolaceae</taxon>
        <taxon>Candidatus Thiodiazotropha</taxon>
    </lineage>
</organism>
<evidence type="ECO:0000256" key="2">
    <source>
        <dbReference type="ARBA" id="ARBA00007452"/>
    </source>
</evidence>
<evidence type="ECO:0000256" key="8">
    <source>
        <dbReference type="HAMAP-Rule" id="MF_00201"/>
    </source>
</evidence>
<dbReference type="InterPro" id="IPR042242">
    <property type="entry name" value="RecO_C"/>
</dbReference>
<dbReference type="InterPro" id="IPR003717">
    <property type="entry name" value="RecO"/>
</dbReference>
<evidence type="ECO:0000313" key="10">
    <source>
        <dbReference type="EMBL" id="MCG7937297.1"/>
    </source>
</evidence>
<keyword evidence="5 8" id="KW-0233">DNA recombination</keyword>
<dbReference type="SUPFAM" id="SSF50249">
    <property type="entry name" value="Nucleic acid-binding proteins"/>
    <property type="match status" value="1"/>
</dbReference>
<proteinExistence type="inferred from homology"/>
<dbReference type="HAMAP" id="MF_00201">
    <property type="entry name" value="RecO"/>
    <property type="match status" value="1"/>
</dbReference>
<comment type="function">
    <text evidence="1 8">Involved in DNA repair and RecF pathway recombination.</text>
</comment>
<dbReference type="SUPFAM" id="SSF57863">
    <property type="entry name" value="ArfGap/RecO-like zinc finger"/>
    <property type="match status" value="1"/>
</dbReference>
<protein>
    <recommendedName>
        <fullName evidence="3 8">DNA repair protein RecO</fullName>
    </recommendedName>
    <alternativeName>
        <fullName evidence="7 8">Recombination protein O</fullName>
    </alternativeName>
</protein>
<comment type="similarity">
    <text evidence="2 8">Belongs to the RecO family.</text>
</comment>
<reference evidence="10" key="1">
    <citation type="journal article" date="2021" name="Proc. Natl. Acad. Sci. U.S.A.">
        <title>Global biogeography of chemosynthetic symbionts reveals both localized and globally distributed symbiont groups. .</title>
        <authorList>
            <person name="Osvatic J.T."/>
            <person name="Wilkins L.G.E."/>
            <person name="Leibrecht L."/>
            <person name="Leray M."/>
            <person name="Zauner S."/>
            <person name="Polzin J."/>
            <person name="Camacho Y."/>
            <person name="Gros O."/>
            <person name="van Gils J.A."/>
            <person name="Eisen J.A."/>
            <person name="Petersen J.M."/>
            <person name="Yuen B."/>
        </authorList>
    </citation>
    <scope>NUCLEOTIDE SEQUENCE</scope>
    <source>
        <strain evidence="10">MAGL173</strain>
    </source>
</reference>
<evidence type="ECO:0000256" key="1">
    <source>
        <dbReference type="ARBA" id="ARBA00003065"/>
    </source>
</evidence>
<dbReference type="NCBIfam" id="TIGR00613">
    <property type="entry name" value="reco"/>
    <property type="match status" value="1"/>
</dbReference>
<dbReference type="Pfam" id="PF02565">
    <property type="entry name" value="RecO_C"/>
    <property type="match status" value="1"/>
</dbReference>
<dbReference type="GO" id="GO:0043590">
    <property type="term" value="C:bacterial nucleoid"/>
    <property type="evidence" value="ECO:0007669"/>
    <property type="project" value="TreeGrafter"/>
</dbReference>
<evidence type="ECO:0000256" key="5">
    <source>
        <dbReference type="ARBA" id="ARBA00023172"/>
    </source>
</evidence>
<dbReference type="Proteomes" id="UP000886687">
    <property type="component" value="Unassembled WGS sequence"/>
</dbReference>
<dbReference type="Pfam" id="PF11967">
    <property type="entry name" value="RecO_N"/>
    <property type="match status" value="1"/>
</dbReference>
<dbReference type="PANTHER" id="PTHR33991">
    <property type="entry name" value="DNA REPAIR PROTEIN RECO"/>
    <property type="match status" value="1"/>
</dbReference>
<feature type="domain" description="DNA replication/recombination mediator RecO N-terminal" evidence="9">
    <location>
        <begin position="8"/>
        <end position="75"/>
    </location>
</feature>
<dbReference type="InterPro" id="IPR037278">
    <property type="entry name" value="ARFGAP/RecO"/>
</dbReference>
<evidence type="ECO:0000259" key="9">
    <source>
        <dbReference type="Pfam" id="PF11967"/>
    </source>
</evidence>
<dbReference type="EMBL" id="JAEPDI010000001">
    <property type="protein sequence ID" value="MCG7937297.1"/>
    <property type="molecule type" value="Genomic_DNA"/>
</dbReference>
<evidence type="ECO:0000256" key="3">
    <source>
        <dbReference type="ARBA" id="ARBA00021310"/>
    </source>
</evidence>